<keyword evidence="5 8" id="KW-0472">Membrane</keyword>
<dbReference type="Pfam" id="PF03142">
    <property type="entry name" value="Chitin_synth_2"/>
    <property type="match status" value="2"/>
</dbReference>
<keyword evidence="4 8" id="KW-0812">Transmembrane</keyword>
<dbReference type="GO" id="GO:0005886">
    <property type="term" value="C:plasma membrane"/>
    <property type="evidence" value="ECO:0007669"/>
    <property type="project" value="UniProtKB-SubCell"/>
</dbReference>
<feature type="region of interest" description="Disordered" evidence="7">
    <location>
        <begin position="218"/>
        <end position="237"/>
    </location>
</feature>
<accession>A0A5B0NAE1</accession>
<dbReference type="GO" id="GO:0004100">
    <property type="term" value="F:chitin synthase activity"/>
    <property type="evidence" value="ECO:0007669"/>
    <property type="project" value="InterPro"/>
</dbReference>
<proteinExistence type="predicted"/>
<dbReference type="PANTHER" id="PTHR22914:SF16">
    <property type="entry name" value="CHITIN SYNTHASE 3"/>
    <property type="match status" value="1"/>
</dbReference>
<feature type="transmembrane region" description="Helical" evidence="8">
    <location>
        <begin position="115"/>
        <end position="135"/>
    </location>
</feature>
<evidence type="ECO:0000256" key="8">
    <source>
        <dbReference type="SAM" id="Phobius"/>
    </source>
</evidence>
<dbReference type="AlphaFoldDB" id="A0A5B0NAE1"/>
<dbReference type="PANTHER" id="PTHR22914">
    <property type="entry name" value="CHITIN SYNTHASE"/>
    <property type="match status" value="1"/>
</dbReference>
<dbReference type="InterPro" id="IPR004835">
    <property type="entry name" value="Chitin_synth"/>
</dbReference>
<feature type="compositionally biased region" description="Polar residues" evidence="7">
    <location>
        <begin position="222"/>
        <end position="237"/>
    </location>
</feature>
<keyword evidence="10" id="KW-1185">Reference proteome</keyword>
<dbReference type="GO" id="GO:0030428">
    <property type="term" value="C:cell septum"/>
    <property type="evidence" value="ECO:0007669"/>
    <property type="project" value="TreeGrafter"/>
</dbReference>
<evidence type="ECO:0000256" key="3">
    <source>
        <dbReference type="ARBA" id="ARBA00022679"/>
    </source>
</evidence>
<feature type="transmembrane region" description="Helical" evidence="8">
    <location>
        <begin position="90"/>
        <end position="108"/>
    </location>
</feature>
<sequence length="287" mass="32109">MYRIKAPKGGEGYWVPILANPDIVEHYSENVVDTLHAKNLLLLGEDRFLTTLMLKTFPKRKMMFCPQAICAGRSVFSMQFVIGMELVGTLVLPAAISFTGYIIILTIIPGTEKPIISLILLAFILGLPGLLIVITSRRIAYVGWMLVYLLSLPIWNAVLPTYAYFHMDDFTWGETRKIEGAKEKAHGDKEGEFDSSHITMKRWVEFERERRWRTEQLAAGTLNDNGSRNGTTLAPPSGRYSLNSSIDNWSSATVSDPYSTRLPSIQQLSLPQPLAREESKVSAGAII</sequence>
<comment type="caution">
    <text evidence="9">The sequence shown here is derived from an EMBL/GenBank/DDBJ whole genome shotgun (WGS) entry which is preliminary data.</text>
</comment>
<protein>
    <submittedName>
        <fullName evidence="9">Chitin synthase, class 3</fullName>
    </submittedName>
</protein>
<gene>
    <name evidence="9" type="primary">CHS3_5</name>
    <name evidence="9" type="ORF">PGT21_001133</name>
</gene>
<evidence type="ECO:0000256" key="6">
    <source>
        <dbReference type="ARBA" id="ARBA00023180"/>
    </source>
</evidence>
<evidence type="ECO:0000256" key="4">
    <source>
        <dbReference type="ARBA" id="ARBA00022692"/>
    </source>
</evidence>
<evidence type="ECO:0000313" key="9">
    <source>
        <dbReference type="EMBL" id="KAA1085058.1"/>
    </source>
</evidence>
<evidence type="ECO:0000256" key="7">
    <source>
        <dbReference type="SAM" id="MobiDB-lite"/>
    </source>
</evidence>
<keyword evidence="6" id="KW-0325">Glycoprotein</keyword>
<dbReference type="Proteomes" id="UP000324748">
    <property type="component" value="Unassembled WGS sequence"/>
</dbReference>
<evidence type="ECO:0000313" key="10">
    <source>
        <dbReference type="Proteomes" id="UP000324748"/>
    </source>
</evidence>
<keyword evidence="2" id="KW-1003">Cell membrane</keyword>
<keyword evidence="8" id="KW-1133">Transmembrane helix</keyword>
<comment type="subcellular location">
    <subcellularLocation>
        <location evidence="1">Cell membrane</location>
        <topology evidence="1">Multi-pass membrane protein</topology>
    </subcellularLocation>
</comment>
<keyword evidence="3" id="KW-0808">Transferase</keyword>
<feature type="transmembrane region" description="Helical" evidence="8">
    <location>
        <begin position="141"/>
        <end position="165"/>
    </location>
</feature>
<evidence type="ECO:0000256" key="1">
    <source>
        <dbReference type="ARBA" id="ARBA00004651"/>
    </source>
</evidence>
<organism evidence="9 10">
    <name type="scientific">Puccinia graminis f. sp. tritici</name>
    <dbReference type="NCBI Taxonomy" id="56615"/>
    <lineage>
        <taxon>Eukaryota</taxon>
        <taxon>Fungi</taxon>
        <taxon>Dikarya</taxon>
        <taxon>Basidiomycota</taxon>
        <taxon>Pucciniomycotina</taxon>
        <taxon>Pucciniomycetes</taxon>
        <taxon>Pucciniales</taxon>
        <taxon>Pucciniaceae</taxon>
        <taxon>Puccinia</taxon>
    </lineage>
</organism>
<name>A0A5B0NAE1_PUCGR</name>
<dbReference type="EMBL" id="VSWC01000108">
    <property type="protein sequence ID" value="KAA1085058.1"/>
    <property type="molecule type" value="Genomic_DNA"/>
</dbReference>
<evidence type="ECO:0000256" key="2">
    <source>
        <dbReference type="ARBA" id="ARBA00022475"/>
    </source>
</evidence>
<dbReference type="GO" id="GO:0006031">
    <property type="term" value="P:chitin biosynthetic process"/>
    <property type="evidence" value="ECO:0007669"/>
    <property type="project" value="TreeGrafter"/>
</dbReference>
<evidence type="ECO:0000256" key="5">
    <source>
        <dbReference type="ARBA" id="ARBA00023136"/>
    </source>
</evidence>
<dbReference type="OrthoDB" id="370884at2759"/>
<reference evidence="9 10" key="1">
    <citation type="submission" date="2019-05" db="EMBL/GenBank/DDBJ databases">
        <title>Emergence of the Ug99 lineage of the wheat stem rust pathogen through somatic hybridization.</title>
        <authorList>
            <person name="Li F."/>
            <person name="Upadhyaya N.M."/>
            <person name="Sperschneider J."/>
            <person name="Matny O."/>
            <person name="Nguyen-Phuc H."/>
            <person name="Mago R."/>
            <person name="Raley C."/>
            <person name="Miller M.E."/>
            <person name="Silverstein K.A.T."/>
            <person name="Henningsen E."/>
            <person name="Hirsch C.D."/>
            <person name="Visser B."/>
            <person name="Pretorius Z.A."/>
            <person name="Steffenson B.J."/>
            <person name="Schwessinger B."/>
            <person name="Dodds P.N."/>
            <person name="Figueroa M."/>
        </authorList>
    </citation>
    <scope>NUCLEOTIDE SEQUENCE [LARGE SCALE GENOMIC DNA]</scope>
    <source>
        <strain evidence="9">21-0</strain>
    </source>
</reference>